<accession>A0ABN7RPW6</accession>
<evidence type="ECO:0000313" key="3">
    <source>
        <dbReference type="Proteomes" id="UP001158576"/>
    </source>
</evidence>
<reference evidence="2 3" key="1">
    <citation type="submission" date="2021-04" db="EMBL/GenBank/DDBJ databases">
        <authorList>
            <person name="Bliznina A."/>
        </authorList>
    </citation>
    <scope>NUCLEOTIDE SEQUENCE [LARGE SCALE GENOMIC DNA]</scope>
</reference>
<proteinExistence type="predicted"/>
<dbReference type="InterPro" id="IPR046341">
    <property type="entry name" value="SET_dom_sf"/>
</dbReference>
<evidence type="ECO:0000313" key="2">
    <source>
        <dbReference type="EMBL" id="CAG5078827.1"/>
    </source>
</evidence>
<dbReference type="CDD" id="cd10527">
    <property type="entry name" value="SET_LSMT"/>
    <property type="match status" value="1"/>
</dbReference>
<sequence>MSEKIKLDAGNFGRGVFCESSIEENELLISVPINALLTTRKAQHVIESDKSVSQLKRFSLNGTDLLVVAIYLEFSKPDSKWRAFLESIPDELWNPFMLEDKELNLLTAKVRLPSKCLKQKLKVASNFLHQNKNEINKETLDWCFSVILSRSFSGSPERCKDEGGMKIEVENSADFVLCPAIDLINHHQDFNCEYRWNQQKTAFEIFAKTKIAKGHELFVNYGTSKTDFDLYNFYGFIPFSEDFQVELELARIKKTIYDDKNIDFLTSQLDMVFAMEKLESREYLITRTKSSADLDRLSKRIAQVTGESAYSVVFSILIDRHQKNEGSMLRVFHGKWYIIQWA</sequence>
<dbReference type="Gene3D" id="3.90.1410.10">
    <property type="entry name" value="set domain protein methyltransferase, domain 1"/>
    <property type="match status" value="1"/>
</dbReference>
<dbReference type="EMBL" id="OU015568">
    <property type="protein sequence ID" value="CAG5078827.1"/>
    <property type="molecule type" value="Genomic_DNA"/>
</dbReference>
<dbReference type="Pfam" id="PF00856">
    <property type="entry name" value="SET"/>
    <property type="match status" value="1"/>
</dbReference>
<dbReference type="InterPro" id="IPR050600">
    <property type="entry name" value="SETD3_SETD6_MTase"/>
</dbReference>
<name>A0ABN7RPW6_OIKDI</name>
<dbReference type="SUPFAM" id="SSF82199">
    <property type="entry name" value="SET domain"/>
    <property type="match status" value="1"/>
</dbReference>
<gene>
    <name evidence="2" type="ORF">OKIOD_LOCUS655</name>
</gene>
<feature type="domain" description="SET" evidence="1">
    <location>
        <begin position="1"/>
        <end position="222"/>
    </location>
</feature>
<dbReference type="InterPro" id="IPR001214">
    <property type="entry name" value="SET_dom"/>
</dbReference>
<evidence type="ECO:0000259" key="1">
    <source>
        <dbReference type="PROSITE" id="PS50280"/>
    </source>
</evidence>
<dbReference type="PROSITE" id="PS50280">
    <property type="entry name" value="SET"/>
    <property type="match status" value="1"/>
</dbReference>
<keyword evidence="3" id="KW-1185">Reference proteome</keyword>
<dbReference type="PANTHER" id="PTHR13271">
    <property type="entry name" value="UNCHARACTERIZED PUTATIVE METHYLTRANSFERASE"/>
    <property type="match status" value="1"/>
</dbReference>
<organism evidence="2 3">
    <name type="scientific">Oikopleura dioica</name>
    <name type="common">Tunicate</name>
    <dbReference type="NCBI Taxonomy" id="34765"/>
    <lineage>
        <taxon>Eukaryota</taxon>
        <taxon>Metazoa</taxon>
        <taxon>Chordata</taxon>
        <taxon>Tunicata</taxon>
        <taxon>Appendicularia</taxon>
        <taxon>Copelata</taxon>
        <taxon>Oikopleuridae</taxon>
        <taxon>Oikopleura</taxon>
    </lineage>
</organism>
<dbReference type="Proteomes" id="UP001158576">
    <property type="component" value="Chromosome PAR"/>
</dbReference>
<protein>
    <submittedName>
        <fullName evidence="2">Oidioi.mRNA.OKI2018_I69.PAR.g9097.t1.cds</fullName>
    </submittedName>
</protein>
<dbReference type="PANTHER" id="PTHR13271:SF137">
    <property type="entry name" value="SET DOMAIN-CONTAINING PROTEIN"/>
    <property type="match status" value="1"/>
</dbReference>